<keyword evidence="3" id="KW-1185">Reference proteome</keyword>
<comment type="caution">
    <text evidence="2">The sequence shown here is derived from an EMBL/GenBank/DDBJ whole genome shotgun (WGS) entry which is preliminary data.</text>
</comment>
<dbReference type="AlphaFoldDB" id="A0AAD3TZJ2"/>
<evidence type="ECO:0000313" key="3">
    <source>
        <dbReference type="Proteomes" id="UP001222932"/>
    </source>
</evidence>
<name>A0AAD3TZJ2_9TREE</name>
<dbReference type="EMBL" id="BTCM01000009">
    <property type="protein sequence ID" value="GMK59786.1"/>
    <property type="molecule type" value="Genomic_DNA"/>
</dbReference>
<reference evidence="2" key="2">
    <citation type="submission" date="2023-06" db="EMBL/GenBank/DDBJ databases">
        <authorList>
            <person name="Kobayashi Y."/>
            <person name="Kayamori A."/>
            <person name="Aoki K."/>
            <person name="Shiwa Y."/>
            <person name="Fujita N."/>
            <person name="Sugita T."/>
            <person name="Iwasaki W."/>
            <person name="Tanaka N."/>
            <person name="Takashima M."/>
        </authorList>
    </citation>
    <scope>NUCLEOTIDE SEQUENCE</scope>
    <source>
        <strain evidence="2">HIS016</strain>
    </source>
</reference>
<feature type="region of interest" description="Disordered" evidence="1">
    <location>
        <begin position="72"/>
        <end position="97"/>
    </location>
</feature>
<evidence type="ECO:0000256" key="1">
    <source>
        <dbReference type="SAM" id="MobiDB-lite"/>
    </source>
</evidence>
<sequence>MSGDGIASARTTLSRKSVCDTAPWRCDDMGDETEDPREWPFPDTSTSVGYIVFTTREAYAATLDPQEHLLETTEELESNMRDPSLSKRSGGRRGFLA</sequence>
<proteinExistence type="predicted"/>
<organism evidence="2 3">
    <name type="scientific">Cutaneotrichosporon spelunceum</name>
    <dbReference type="NCBI Taxonomy" id="1672016"/>
    <lineage>
        <taxon>Eukaryota</taxon>
        <taxon>Fungi</taxon>
        <taxon>Dikarya</taxon>
        <taxon>Basidiomycota</taxon>
        <taxon>Agaricomycotina</taxon>
        <taxon>Tremellomycetes</taxon>
        <taxon>Trichosporonales</taxon>
        <taxon>Trichosporonaceae</taxon>
        <taxon>Cutaneotrichosporon</taxon>
    </lineage>
</organism>
<dbReference type="Proteomes" id="UP001222932">
    <property type="component" value="Unassembled WGS sequence"/>
</dbReference>
<evidence type="ECO:0000313" key="2">
    <source>
        <dbReference type="EMBL" id="GMK59786.1"/>
    </source>
</evidence>
<accession>A0AAD3TZJ2</accession>
<gene>
    <name evidence="2" type="ORF">CspeluHIS016_0900030</name>
</gene>
<protein>
    <submittedName>
        <fullName evidence="2">Uncharacterized protein</fullName>
    </submittedName>
</protein>
<reference evidence="2" key="1">
    <citation type="journal article" date="2023" name="BMC Genomics">
        <title>Chromosome-level genome assemblies of Cutaneotrichosporon spp. (Trichosporonales, Basidiomycota) reveal imbalanced evolution between nucleotide sequences and chromosome synteny.</title>
        <authorList>
            <person name="Kobayashi Y."/>
            <person name="Kayamori A."/>
            <person name="Aoki K."/>
            <person name="Shiwa Y."/>
            <person name="Matsutani M."/>
            <person name="Fujita N."/>
            <person name="Sugita T."/>
            <person name="Iwasaki W."/>
            <person name="Tanaka N."/>
            <person name="Takashima M."/>
        </authorList>
    </citation>
    <scope>NUCLEOTIDE SEQUENCE</scope>
    <source>
        <strain evidence="2">HIS016</strain>
    </source>
</reference>